<name>A0A485CDY5_KLUCR</name>
<dbReference type="Proteomes" id="UP000401081">
    <property type="component" value="Unassembled WGS sequence"/>
</dbReference>
<sequence>MFPALLPVMVKGGLNHAVKGLALELADAGIMVNAIAPGLSRPQCTRRIRKLWKR</sequence>
<dbReference type="InterPro" id="IPR036291">
    <property type="entry name" value="NAD(P)-bd_dom_sf"/>
</dbReference>
<dbReference type="Pfam" id="PF13561">
    <property type="entry name" value="adh_short_C2"/>
    <property type="match status" value="1"/>
</dbReference>
<protein>
    <submittedName>
        <fullName evidence="1">3-ketoacyl-(Acyl-carrier-protein) reductase</fullName>
    </submittedName>
</protein>
<dbReference type="AlphaFoldDB" id="A0A485CDY5"/>
<accession>A0A485CDY5</accession>
<dbReference type="SUPFAM" id="SSF51735">
    <property type="entry name" value="NAD(P)-binding Rossmann-fold domains"/>
    <property type="match status" value="1"/>
</dbReference>
<keyword evidence="2" id="KW-1185">Reference proteome</keyword>
<organism evidence="1 2">
    <name type="scientific">Kluyvera cryocrescens</name>
    <name type="common">Kluyvera citrophila</name>
    <dbReference type="NCBI Taxonomy" id="580"/>
    <lineage>
        <taxon>Bacteria</taxon>
        <taxon>Pseudomonadati</taxon>
        <taxon>Pseudomonadota</taxon>
        <taxon>Gammaproteobacteria</taxon>
        <taxon>Enterobacterales</taxon>
        <taxon>Enterobacteriaceae</taxon>
        <taxon>Kluyvera</taxon>
    </lineage>
</organism>
<dbReference type="InterPro" id="IPR002347">
    <property type="entry name" value="SDR_fam"/>
</dbReference>
<evidence type="ECO:0000313" key="2">
    <source>
        <dbReference type="Proteomes" id="UP000401081"/>
    </source>
</evidence>
<gene>
    <name evidence="1" type="ORF">NCTC12993_06267</name>
</gene>
<proteinExistence type="predicted"/>
<dbReference type="EMBL" id="CAADJD010000025">
    <property type="protein sequence ID" value="VFS82829.1"/>
    <property type="molecule type" value="Genomic_DNA"/>
</dbReference>
<reference evidence="1 2" key="1">
    <citation type="submission" date="2019-03" db="EMBL/GenBank/DDBJ databases">
        <authorList>
            <consortium name="Pathogen Informatics"/>
        </authorList>
    </citation>
    <scope>NUCLEOTIDE SEQUENCE [LARGE SCALE GENOMIC DNA]</scope>
    <source>
        <strain evidence="1 2">NCTC12993</strain>
    </source>
</reference>
<evidence type="ECO:0000313" key="1">
    <source>
        <dbReference type="EMBL" id="VFS82829.1"/>
    </source>
</evidence>
<dbReference type="Gene3D" id="3.40.50.720">
    <property type="entry name" value="NAD(P)-binding Rossmann-like Domain"/>
    <property type="match status" value="1"/>
</dbReference>